<name>A0A932GQW3_UNCTE</name>
<keyword evidence="11" id="KW-1208">Phospholipid metabolism</keyword>
<evidence type="ECO:0000256" key="9">
    <source>
        <dbReference type="ARBA" id="ARBA00023098"/>
    </source>
</evidence>
<evidence type="ECO:0000256" key="2">
    <source>
        <dbReference type="ARBA" id="ARBA00022516"/>
    </source>
</evidence>
<dbReference type="InterPro" id="IPR045540">
    <property type="entry name" value="YegS/DAGK_C"/>
</dbReference>
<dbReference type="PANTHER" id="PTHR12358">
    <property type="entry name" value="SPHINGOSINE KINASE"/>
    <property type="match status" value="1"/>
</dbReference>
<dbReference type="SMART" id="SM00046">
    <property type="entry name" value="DAGKc"/>
    <property type="match status" value="1"/>
</dbReference>
<keyword evidence="7" id="KW-0067">ATP-binding</keyword>
<dbReference type="InterPro" id="IPR001206">
    <property type="entry name" value="Diacylglycerol_kinase_cat_dom"/>
</dbReference>
<evidence type="ECO:0000259" key="12">
    <source>
        <dbReference type="PROSITE" id="PS50146"/>
    </source>
</evidence>
<evidence type="ECO:0000256" key="1">
    <source>
        <dbReference type="ARBA" id="ARBA00001946"/>
    </source>
</evidence>
<dbReference type="Gene3D" id="2.60.200.40">
    <property type="match status" value="1"/>
</dbReference>
<evidence type="ECO:0000256" key="5">
    <source>
        <dbReference type="ARBA" id="ARBA00022741"/>
    </source>
</evidence>
<keyword evidence="9" id="KW-0443">Lipid metabolism</keyword>
<evidence type="ECO:0000256" key="7">
    <source>
        <dbReference type="ARBA" id="ARBA00022840"/>
    </source>
</evidence>
<dbReference type="InterPro" id="IPR050187">
    <property type="entry name" value="Lipid_Phosphate_FormReg"/>
</dbReference>
<evidence type="ECO:0000313" key="14">
    <source>
        <dbReference type="Proteomes" id="UP000741360"/>
    </source>
</evidence>
<dbReference type="InterPro" id="IPR017438">
    <property type="entry name" value="ATP-NAD_kinase_N"/>
</dbReference>
<sequence>MEQIRFVINPIAGTRQKISEIRGAIAKVMAGSGSSYEVLLTEKAGDGALLAAEAASRHHPLVVAVGGDGTVNEVASSLVGTSSCLGIIPSGSGNGLARELHIPRDAEAACRILVEGMTLAIDVGLIADRYFLSTAGIGFEARLSKAFNENTAGCRGFWRYLLLGIREFFHYEPPVVKVIINGREFSFRPFILTFANTRQYGNRAIIAPSARANDGLLNVCMIPVMNPLRTVFHLPKLFTGQIEKAPGSFQATAQRVKVIRNVAGTVQVDGENFEAEAALTVSVLSRALKVRCPSEDCDIFQPPLL</sequence>
<dbReference type="AlphaFoldDB" id="A0A932GQW3"/>
<dbReference type="GO" id="GO:0016301">
    <property type="term" value="F:kinase activity"/>
    <property type="evidence" value="ECO:0007669"/>
    <property type="project" value="UniProtKB-KW"/>
</dbReference>
<keyword evidence="3" id="KW-0808">Transferase</keyword>
<keyword evidence="5" id="KW-0547">Nucleotide-binding</keyword>
<dbReference type="GO" id="GO:0005886">
    <property type="term" value="C:plasma membrane"/>
    <property type="evidence" value="ECO:0007669"/>
    <property type="project" value="TreeGrafter"/>
</dbReference>
<dbReference type="Pfam" id="PF00781">
    <property type="entry name" value="DAGK_cat"/>
    <property type="match status" value="1"/>
</dbReference>
<gene>
    <name evidence="13" type="ORF">HYY65_11830</name>
</gene>
<dbReference type="PROSITE" id="PS50146">
    <property type="entry name" value="DAGK"/>
    <property type="match status" value="1"/>
</dbReference>
<dbReference type="EMBL" id="JACPSX010000225">
    <property type="protein sequence ID" value="MBI3015718.1"/>
    <property type="molecule type" value="Genomic_DNA"/>
</dbReference>
<comment type="caution">
    <text evidence="13">The sequence shown here is derived from an EMBL/GenBank/DDBJ whole genome shotgun (WGS) entry which is preliminary data.</text>
</comment>
<keyword evidence="8" id="KW-0460">Magnesium</keyword>
<evidence type="ECO:0000313" key="13">
    <source>
        <dbReference type="EMBL" id="MBI3015718.1"/>
    </source>
</evidence>
<accession>A0A932GQW3</accession>
<keyword evidence="6 13" id="KW-0418">Kinase</keyword>
<evidence type="ECO:0000256" key="6">
    <source>
        <dbReference type="ARBA" id="ARBA00022777"/>
    </source>
</evidence>
<dbReference type="Pfam" id="PF19279">
    <property type="entry name" value="YegS_C"/>
    <property type="match status" value="1"/>
</dbReference>
<evidence type="ECO:0000256" key="3">
    <source>
        <dbReference type="ARBA" id="ARBA00022679"/>
    </source>
</evidence>
<dbReference type="Proteomes" id="UP000741360">
    <property type="component" value="Unassembled WGS sequence"/>
</dbReference>
<evidence type="ECO:0000256" key="4">
    <source>
        <dbReference type="ARBA" id="ARBA00022723"/>
    </source>
</evidence>
<dbReference type="InterPro" id="IPR016064">
    <property type="entry name" value="NAD/diacylglycerol_kinase_sf"/>
</dbReference>
<keyword evidence="10" id="KW-0594">Phospholipid biosynthesis</keyword>
<comment type="cofactor">
    <cofactor evidence="1">
        <name>Mg(2+)</name>
        <dbReference type="ChEBI" id="CHEBI:18420"/>
    </cofactor>
</comment>
<keyword evidence="2" id="KW-0444">Lipid biosynthesis</keyword>
<dbReference type="GO" id="GO:0046872">
    <property type="term" value="F:metal ion binding"/>
    <property type="evidence" value="ECO:0007669"/>
    <property type="project" value="UniProtKB-KW"/>
</dbReference>
<evidence type="ECO:0000256" key="11">
    <source>
        <dbReference type="ARBA" id="ARBA00023264"/>
    </source>
</evidence>
<dbReference type="SUPFAM" id="SSF111331">
    <property type="entry name" value="NAD kinase/diacylglycerol kinase-like"/>
    <property type="match status" value="1"/>
</dbReference>
<dbReference type="PANTHER" id="PTHR12358:SF106">
    <property type="entry name" value="LIPID KINASE YEGS"/>
    <property type="match status" value="1"/>
</dbReference>
<reference evidence="13" key="1">
    <citation type="submission" date="2020-07" db="EMBL/GenBank/DDBJ databases">
        <title>Huge and variable diversity of episymbiotic CPR bacteria and DPANN archaea in groundwater ecosystems.</title>
        <authorList>
            <person name="He C.Y."/>
            <person name="Keren R."/>
            <person name="Whittaker M."/>
            <person name="Farag I.F."/>
            <person name="Doudna J."/>
            <person name="Cate J.H.D."/>
            <person name="Banfield J.F."/>
        </authorList>
    </citation>
    <scope>NUCLEOTIDE SEQUENCE</scope>
    <source>
        <strain evidence="13">NC_groundwater_717_Ag_S-0.2um_59_8</strain>
    </source>
</reference>
<feature type="domain" description="DAGKc" evidence="12">
    <location>
        <begin position="1"/>
        <end position="130"/>
    </location>
</feature>
<dbReference type="NCBIfam" id="TIGR00147">
    <property type="entry name" value="YegS/Rv2252/BmrU family lipid kinase"/>
    <property type="match status" value="1"/>
</dbReference>
<dbReference type="InterPro" id="IPR005218">
    <property type="entry name" value="Diacylglycerol/lipid_kinase"/>
</dbReference>
<dbReference type="GO" id="GO:0005524">
    <property type="term" value="F:ATP binding"/>
    <property type="evidence" value="ECO:0007669"/>
    <property type="project" value="UniProtKB-KW"/>
</dbReference>
<protein>
    <submittedName>
        <fullName evidence="13">Diacylglycerol kinase family lipid kinase</fullName>
    </submittedName>
</protein>
<evidence type="ECO:0000256" key="10">
    <source>
        <dbReference type="ARBA" id="ARBA00023209"/>
    </source>
</evidence>
<organism evidence="13 14">
    <name type="scientific">Tectimicrobiota bacterium</name>
    <dbReference type="NCBI Taxonomy" id="2528274"/>
    <lineage>
        <taxon>Bacteria</taxon>
        <taxon>Pseudomonadati</taxon>
        <taxon>Nitrospinota/Tectimicrobiota group</taxon>
        <taxon>Candidatus Tectimicrobiota</taxon>
    </lineage>
</organism>
<dbReference type="GO" id="GO:0008654">
    <property type="term" value="P:phospholipid biosynthetic process"/>
    <property type="evidence" value="ECO:0007669"/>
    <property type="project" value="UniProtKB-KW"/>
</dbReference>
<keyword evidence="4" id="KW-0479">Metal-binding</keyword>
<proteinExistence type="predicted"/>
<evidence type="ECO:0000256" key="8">
    <source>
        <dbReference type="ARBA" id="ARBA00022842"/>
    </source>
</evidence>
<dbReference type="Gene3D" id="3.40.50.10330">
    <property type="entry name" value="Probable inorganic polyphosphate/atp-NAD kinase, domain 1"/>
    <property type="match status" value="1"/>
</dbReference>